<feature type="transmembrane region" description="Helical" evidence="1">
    <location>
        <begin position="12"/>
        <end position="33"/>
    </location>
</feature>
<protein>
    <submittedName>
        <fullName evidence="2">Uncharacterized protein</fullName>
    </submittedName>
</protein>
<evidence type="ECO:0000256" key="1">
    <source>
        <dbReference type="SAM" id="Phobius"/>
    </source>
</evidence>
<keyword evidence="1" id="KW-1133">Transmembrane helix</keyword>
<comment type="caution">
    <text evidence="2">The sequence shown here is derived from an EMBL/GenBank/DDBJ whole genome shotgun (WGS) entry which is preliminary data.</text>
</comment>
<organism evidence="2 3">
    <name type="scientific">Brassica rapa subsp. trilocularis</name>
    <dbReference type="NCBI Taxonomy" id="1813537"/>
    <lineage>
        <taxon>Eukaryota</taxon>
        <taxon>Viridiplantae</taxon>
        <taxon>Streptophyta</taxon>
        <taxon>Embryophyta</taxon>
        <taxon>Tracheophyta</taxon>
        <taxon>Spermatophyta</taxon>
        <taxon>Magnoliopsida</taxon>
        <taxon>eudicotyledons</taxon>
        <taxon>Gunneridae</taxon>
        <taxon>Pentapetalae</taxon>
        <taxon>rosids</taxon>
        <taxon>malvids</taxon>
        <taxon>Brassicales</taxon>
        <taxon>Brassicaceae</taxon>
        <taxon>Brassiceae</taxon>
        <taxon>Brassica</taxon>
    </lineage>
</organism>
<keyword evidence="3" id="KW-1185">Reference proteome</keyword>
<keyword evidence="1" id="KW-0472">Membrane</keyword>
<keyword evidence="1" id="KW-0812">Transmembrane</keyword>
<sequence>MWLLSRIHSGYSFFFFFHWNMFIQIVSSLIATLNVESTVTSWDLHVHWHLISLYPLFSLQHVEQSS</sequence>
<dbReference type="Proteomes" id="UP000823674">
    <property type="component" value="Chromosome A03"/>
</dbReference>
<gene>
    <name evidence="2" type="primary">A03p001070.1_BraROA</name>
    <name evidence="2" type="ORF">IGI04_008843</name>
</gene>
<evidence type="ECO:0000313" key="2">
    <source>
        <dbReference type="EMBL" id="KAG5402724.1"/>
    </source>
</evidence>
<dbReference type="EMBL" id="JADBGQ010000003">
    <property type="protein sequence ID" value="KAG5402724.1"/>
    <property type="molecule type" value="Genomic_DNA"/>
</dbReference>
<name>A0ABQ7MVL0_BRACM</name>
<proteinExistence type="predicted"/>
<evidence type="ECO:0000313" key="3">
    <source>
        <dbReference type="Proteomes" id="UP000823674"/>
    </source>
</evidence>
<accession>A0ABQ7MVL0</accession>
<reference evidence="2 3" key="1">
    <citation type="submission" date="2021-03" db="EMBL/GenBank/DDBJ databases">
        <authorList>
            <person name="King G.J."/>
            <person name="Bancroft I."/>
            <person name="Baten A."/>
            <person name="Bloomfield J."/>
            <person name="Borpatragohain P."/>
            <person name="He Z."/>
            <person name="Irish N."/>
            <person name="Irwin J."/>
            <person name="Liu K."/>
            <person name="Mauleon R.P."/>
            <person name="Moore J."/>
            <person name="Morris R."/>
            <person name="Ostergaard L."/>
            <person name="Wang B."/>
            <person name="Wells R."/>
        </authorList>
    </citation>
    <scope>NUCLEOTIDE SEQUENCE [LARGE SCALE GENOMIC DNA]</scope>
    <source>
        <strain evidence="2">R-o-18</strain>
        <tissue evidence="2">Leaf</tissue>
    </source>
</reference>